<dbReference type="EMBL" id="CAVMJV010000011">
    <property type="protein sequence ID" value="CAK5044122.1"/>
    <property type="molecule type" value="Genomic_DNA"/>
</dbReference>
<organism evidence="1 2">
    <name type="scientific">Meloidogyne enterolobii</name>
    <name type="common">Root-knot nematode worm</name>
    <name type="synonym">Meloidogyne mayaguensis</name>
    <dbReference type="NCBI Taxonomy" id="390850"/>
    <lineage>
        <taxon>Eukaryota</taxon>
        <taxon>Metazoa</taxon>
        <taxon>Ecdysozoa</taxon>
        <taxon>Nematoda</taxon>
        <taxon>Chromadorea</taxon>
        <taxon>Rhabditida</taxon>
        <taxon>Tylenchina</taxon>
        <taxon>Tylenchomorpha</taxon>
        <taxon>Tylenchoidea</taxon>
        <taxon>Meloidogynidae</taxon>
        <taxon>Meloidogyninae</taxon>
        <taxon>Meloidogyne</taxon>
    </lineage>
</organism>
<proteinExistence type="predicted"/>
<protein>
    <submittedName>
        <fullName evidence="1">Uncharacterized protein</fullName>
    </submittedName>
</protein>
<evidence type="ECO:0000313" key="1">
    <source>
        <dbReference type="EMBL" id="CAK5044122.1"/>
    </source>
</evidence>
<gene>
    <name evidence="1" type="ORF">MENTE1834_LOCUS11351</name>
</gene>
<keyword evidence="2" id="KW-1185">Reference proteome</keyword>
<reference evidence="1" key="1">
    <citation type="submission" date="2023-11" db="EMBL/GenBank/DDBJ databases">
        <authorList>
            <person name="Poullet M."/>
        </authorList>
    </citation>
    <scope>NUCLEOTIDE SEQUENCE</scope>
    <source>
        <strain evidence="1">E1834</strain>
    </source>
</reference>
<name>A0ACB0YF37_MELEN</name>
<sequence length="137" mass="16092">MNIFIFLLIFFNIYTLNTTSVIAVENDFNKTPMKKVYTTLKKGTSCKTNARIIHSIKTLREIKSSERKTRHKIKRQNNEREYQRSTLGKVHNTSNKNNLKKDQISLEEMRKRLADLQTNSPKICFKKQPIPCGLLIY</sequence>
<comment type="caution">
    <text evidence="1">The sequence shown here is derived from an EMBL/GenBank/DDBJ whole genome shotgun (WGS) entry which is preliminary data.</text>
</comment>
<dbReference type="Proteomes" id="UP001497535">
    <property type="component" value="Unassembled WGS sequence"/>
</dbReference>
<evidence type="ECO:0000313" key="2">
    <source>
        <dbReference type="Proteomes" id="UP001497535"/>
    </source>
</evidence>
<accession>A0ACB0YF37</accession>